<dbReference type="GO" id="GO:0008289">
    <property type="term" value="F:lipid binding"/>
    <property type="evidence" value="ECO:0007669"/>
    <property type="project" value="UniProtKB-KW"/>
</dbReference>
<dbReference type="AlphaFoldDB" id="A0A1M6GP46"/>
<dbReference type="InterPro" id="IPR043168">
    <property type="entry name" value="DegV_C"/>
</dbReference>
<protein>
    <submittedName>
        <fullName evidence="2">EDD domain protein, DegV family</fullName>
    </submittedName>
</protein>
<dbReference type="SUPFAM" id="SSF82549">
    <property type="entry name" value="DAK1/DegV-like"/>
    <property type="match status" value="1"/>
</dbReference>
<evidence type="ECO:0000313" key="3">
    <source>
        <dbReference type="Proteomes" id="UP000184342"/>
    </source>
</evidence>
<proteinExistence type="predicted"/>
<keyword evidence="3" id="KW-1185">Reference proteome</keyword>
<dbReference type="Gene3D" id="3.30.1180.10">
    <property type="match status" value="1"/>
</dbReference>
<keyword evidence="1" id="KW-0446">Lipid-binding</keyword>
<dbReference type="RefSeq" id="WP_073993624.1">
    <property type="nucleotide sequence ID" value="NZ_FQYT01000012.1"/>
</dbReference>
<dbReference type="Pfam" id="PF02645">
    <property type="entry name" value="DegV"/>
    <property type="match status" value="1"/>
</dbReference>
<dbReference type="InterPro" id="IPR050270">
    <property type="entry name" value="DegV_domain_contain"/>
</dbReference>
<evidence type="ECO:0000313" key="2">
    <source>
        <dbReference type="EMBL" id="SHJ11630.1"/>
    </source>
</evidence>
<dbReference type="NCBIfam" id="TIGR00762">
    <property type="entry name" value="DegV"/>
    <property type="match status" value="1"/>
</dbReference>
<dbReference type="InterPro" id="IPR003797">
    <property type="entry name" value="DegV"/>
</dbReference>
<dbReference type="Gene3D" id="3.40.50.10170">
    <property type="match status" value="1"/>
</dbReference>
<dbReference type="EMBL" id="FQYT01000012">
    <property type="protein sequence ID" value="SHJ11630.1"/>
    <property type="molecule type" value="Genomic_DNA"/>
</dbReference>
<sequence>MGVRLIIDSACDMEKSEADRENILFLPLKTIFGEEEYLDGVTISHERFYEKLIEEDVIPKTSQVVPFEYGEVFKEVLASGDSAVVITISSKLSGTHASAVIAARGYEDRIYVVDSGNVSIGEQILVRYAMQLRDQGLEAGEIAAKLNEEKKKACLVALLDTLEYLKLGGRISKTSAFAGELLSIKPVISVEDGEIKVVGKARGSKKGNNLLNLKVNEKGGIDFEKPICLGYTGLNNHLLQKYIADSEALWKDYTGKLPISMIGSTVGTHAGPGAVAVAFFTKI</sequence>
<name>A0A1M6GP46_9FIRM</name>
<dbReference type="PANTHER" id="PTHR33434:SF2">
    <property type="entry name" value="FATTY ACID-BINDING PROTEIN TM_1468"/>
    <property type="match status" value="1"/>
</dbReference>
<dbReference type="STRING" id="1122934.SAMN02745691_01376"/>
<dbReference type="PANTHER" id="PTHR33434">
    <property type="entry name" value="DEGV DOMAIN-CONTAINING PROTEIN DR_1986-RELATED"/>
    <property type="match status" value="1"/>
</dbReference>
<evidence type="ECO:0000256" key="1">
    <source>
        <dbReference type="ARBA" id="ARBA00023121"/>
    </source>
</evidence>
<dbReference type="PROSITE" id="PS51482">
    <property type="entry name" value="DEGV"/>
    <property type="match status" value="1"/>
</dbReference>
<dbReference type="OrthoDB" id="9781230at2"/>
<reference evidence="2 3" key="1">
    <citation type="submission" date="2016-11" db="EMBL/GenBank/DDBJ databases">
        <authorList>
            <person name="Jaros S."/>
            <person name="Januszkiewicz K."/>
            <person name="Wedrychowicz H."/>
        </authorList>
    </citation>
    <scope>NUCLEOTIDE SEQUENCE [LARGE SCALE GENOMIC DNA]</scope>
    <source>
        <strain evidence="2 3">DSM 15970</strain>
    </source>
</reference>
<dbReference type="Proteomes" id="UP000184342">
    <property type="component" value="Unassembled WGS sequence"/>
</dbReference>
<gene>
    <name evidence="2" type="ORF">SAMN02745691_01376</name>
</gene>
<accession>A0A1M6GP46</accession>
<organism evidence="2 3">
    <name type="scientific">Parasporobacterium paucivorans DSM 15970</name>
    <dbReference type="NCBI Taxonomy" id="1122934"/>
    <lineage>
        <taxon>Bacteria</taxon>
        <taxon>Bacillati</taxon>
        <taxon>Bacillota</taxon>
        <taxon>Clostridia</taxon>
        <taxon>Lachnospirales</taxon>
        <taxon>Lachnospiraceae</taxon>
        <taxon>Parasporobacterium</taxon>
    </lineage>
</organism>